<gene>
    <name evidence="8" type="primary">tadA</name>
    <name evidence="10" type="ORF">SAMN02745784_02475</name>
</gene>
<dbReference type="Gene3D" id="3.40.140.10">
    <property type="entry name" value="Cytidine Deaminase, domain 2"/>
    <property type="match status" value="1"/>
</dbReference>
<dbReference type="PROSITE" id="PS00903">
    <property type="entry name" value="CYT_DCMP_DEAMINASES_1"/>
    <property type="match status" value="1"/>
</dbReference>
<dbReference type="STRING" id="1123404.SAMN02745784_02475"/>
<evidence type="ECO:0000313" key="10">
    <source>
        <dbReference type="EMBL" id="SHE99964.1"/>
    </source>
</evidence>
<keyword evidence="3 8" id="KW-0819">tRNA processing</keyword>
<evidence type="ECO:0000256" key="2">
    <source>
        <dbReference type="ARBA" id="ARBA00011738"/>
    </source>
</evidence>
<dbReference type="GeneID" id="90993647"/>
<evidence type="ECO:0000313" key="11">
    <source>
        <dbReference type="Proteomes" id="UP000184114"/>
    </source>
</evidence>
<dbReference type="PANTHER" id="PTHR11079">
    <property type="entry name" value="CYTOSINE DEAMINASE FAMILY MEMBER"/>
    <property type="match status" value="1"/>
</dbReference>
<evidence type="ECO:0000259" key="9">
    <source>
        <dbReference type="PROSITE" id="PS51747"/>
    </source>
</evidence>
<dbReference type="EMBL" id="FQTY01000015">
    <property type="protein sequence ID" value="SHE99964.1"/>
    <property type="molecule type" value="Genomic_DNA"/>
</dbReference>
<dbReference type="GO" id="GO:0008270">
    <property type="term" value="F:zinc ion binding"/>
    <property type="evidence" value="ECO:0007669"/>
    <property type="project" value="UniProtKB-UniRule"/>
</dbReference>
<reference evidence="11" key="1">
    <citation type="submission" date="2016-11" db="EMBL/GenBank/DDBJ databases">
        <authorList>
            <person name="Varghese N."/>
            <person name="Submissions S."/>
        </authorList>
    </citation>
    <scope>NUCLEOTIDE SEQUENCE [LARGE SCALE GENOMIC DNA]</scope>
    <source>
        <strain evidence="11">DSM 18095</strain>
    </source>
</reference>
<keyword evidence="4 8" id="KW-0479">Metal-binding</keyword>
<evidence type="ECO:0000256" key="3">
    <source>
        <dbReference type="ARBA" id="ARBA00022694"/>
    </source>
</evidence>
<feature type="binding site" evidence="8">
    <location>
        <position position="81"/>
    </location>
    <ligand>
        <name>Zn(2+)</name>
        <dbReference type="ChEBI" id="CHEBI:29105"/>
        <note>catalytic</note>
    </ligand>
</feature>
<dbReference type="SUPFAM" id="SSF53927">
    <property type="entry name" value="Cytidine deaminase-like"/>
    <property type="match status" value="1"/>
</dbReference>
<dbReference type="Proteomes" id="UP000184114">
    <property type="component" value="Unassembled WGS sequence"/>
</dbReference>
<evidence type="ECO:0000256" key="4">
    <source>
        <dbReference type="ARBA" id="ARBA00022723"/>
    </source>
</evidence>
<dbReference type="InterPro" id="IPR028883">
    <property type="entry name" value="tRNA_aden_deaminase"/>
</dbReference>
<comment type="subunit">
    <text evidence="2 8">Homodimer.</text>
</comment>
<dbReference type="NCBIfam" id="NF008113">
    <property type="entry name" value="PRK10860.1"/>
    <property type="match status" value="1"/>
</dbReference>
<evidence type="ECO:0000256" key="8">
    <source>
        <dbReference type="HAMAP-Rule" id="MF_00972"/>
    </source>
</evidence>
<dbReference type="InterPro" id="IPR016193">
    <property type="entry name" value="Cytidine_deaminase-like"/>
</dbReference>
<protein>
    <recommendedName>
        <fullName evidence="8">tRNA-specific adenosine deaminase</fullName>
        <ecNumber evidence="8">3.5.4.33</ecNumber>
    </recommendedName>
</protein>
<dbReference type="GO" id="GO:0002100">
    <property type="term" value="P:tRNA wobble adenosine to inosine editing"/>
    <property type="evidence" value="ECO:0007669"/>
    <property type="project" value="UniProtKB-UniRule"/>
</dbReference>
<name>A0A1M4Y2A3_9FIRM</name>
<dbReference type="InterPro" id="IPR058535">
    <property type="entry name" value="MafB19-deam"/>
</dbReference>
<comment type="function">
    <text evidence="8">Catalyzes the deamination of adenosine to inosine at the wobble position 34 of tRNA(Arg2).</text>
</comment>
<comment type="catalytic activity">
    <reaction evidence="7 8">
        <text>adenosine(34) in tRNA + H2O + H(+) = inosine(34) in tRNA + NH4(+)</text>
        <dbReference type="Rhea" id="RHEA:43168"/>
        <dbReference type="Rhea" id="RHEA-COMP:10373"/>
        <dbReference type="Rhea" id="RHEA-COMP:10374"/>
        <dbReference type="ChEBI" id="CHEBI:15377"/>
        <dbReference type="ChEBI" id="CHEBI:15378"/>
        <dbReference type="ChEBI" id="CHEBI:28938"/>
        <dbReference type="ChEBI" id="CHEBI:74411"/>
        <dbReference type="ChEBI" id="CHEBI:82852"/>
        <dbReference type="EC" id="3.5.4.33"/>
    </reaction>
</comment>
<dbReference type="PROSITE" id="PS51747">
    <property type="entry name" value="CYT_DCMP_DEAMINASES_2"/>
    <property type="match status" value="1"/>
</dbReference>
<feature type="binding site" evidence="8">
    <location>
        <position position="51"/>
    </location>
    <ligand>
        <name>Zn(2+)</name>
        <dbReference type="ChEBI" id="CHEBI:29105"/>
        <note>catalytic</note>
    </ligand>
</feature>
<sequence length="150" mass="17004">MDILYMREALREAKKAYSTYEVPVGAIVVYNGEIIGRGYNQREILKDPTAHAEILAIKEASKYIEAWRLLNCTMYVTLEPCAMCAGAIVNARIGRLVIGTRDPKRGCCGTIEDLTNHPKFNHRLEVEFGVLEDECSSILSDFFRELRESK</sequence>
<dbReference type="RefSeq" id="WP_072976729.1">
    <property type="nucleotide sequence ID" value="NZ_FQTY01000015.1"/>
</dbReference>
<dbReference type="EC" id="3.5.4.33" evidence="8"/>
<dbReference type="GO" id="GO:0052717">
    <property type="term" value="F:tRNA-specific adenosine-34 deaminase activity"/>
    <property type="evidence" value="ECO:0007669"/>
    <property type="project" value="UniProtKB-UniRule"/>
</dbReference>
<feature type="active site" description="Proton donor" evidence="8">
    <location>
        <position position="53"/>
    </location>
</feature>
<comment type="similarity">
    <text evidence="1">Belongs to the cytidine and deoxycytidylate deaminase family. ADAT2 subfamily.</text>
</comment>
<dbReference type="Pfam" id="PF14437">
    <property type="entry name" value="MafB19-deam"/>
    <property type="match status" value="1"/>
</dbReference>
<proteinExistence type="inferred from homology"/>
<dbReference type="InterPro" id="IPR016192">
    <property type="entry name" value="APOBEC/CMP_deaminase_Zn-bd"/>
</dbReference>
<accession>A0A1M4Y2A3</accession>
<dbReference type="FunFam" id="3.40.140.10:FF:000005">
    <property type="entry name" value="tRNA-specific adenosine deaminase"/>
    <property type="match status" value="1"/>
</dbReference>
<dbReference type="InterPro" id="IPR002125">
    <property type="entry name" value="CMP_dCMP_dom"/>
</dbReference>
<evidence type="ECO:0000256" key="5">
    <source>
        <dbReference type="ARBA" id="ARBA00022801"/>
    </source>
</evidence>
<feature type="binding site" evidence="8">
    <location>
        <position position="84"/>
    </location>
    <ligand>
        <name>Zn(2+)</name>
        <dbReference type="ChEBI" id="CHEBI:29105"/>
        <note>catalytic</note>
    </ligand>
</feature>
<keyword evidence="6 8" id="KW-0862">Zinc</keyword>
<feature type="domain" description="CMP/dCMP-type deaminase" evidence="9">
    <location>
        <begin position="1"/>
        <end position="127"/>
    </location>
</feature>
<evidence type="ECO:0000256" key="1">
    <source>
        <dbReference type="ARBA" id="ARBA00010669"/>
    </source>
</evidence>
<comment type="cofactor">
    <cofactor evidence="8">
        <name>Zn(2+)</name>
        <dbReference type="ChEBI" id="CHEBI:29105"/>
    </cofactor>
    <text evidence="8">Binds 1 zinc ion per subunit.</text>
</comment>
<keyword evidence="5 8" id="KW-0378">Hydrolase</keyword>
<keyword evidence="11" id="KW-1185">Reference proteome</keyword>
<dbReference type="PANTHER" id="PTHR11079:SF202">
    <property type="entry name" value="TRNA-SPECIFIC ADENOSINE DEAMINASE"/>
    <property type="match status" value="1"/>
</dbReference>
<dbReference type="CDD" id="cd01285">
    <property type="entry name" value="nucleoside_deaminase"/>
    <property type="match status" value="1"/>
</dbReference>
<dbReference type="AlphaFoldDB" id="A0A1M4Y2A3"/>
<evidence type="ECO:0000256" key="6">
    <source>
        <dbReference type="ARBA" id="ARBA00022833"/>
    </source>
</evidence>
<evidence type="ECO:0000256" key="7">
    <source>
        <dbReference type="ARBA" id="ARBA00048045"/>
    </source>
</evidence>
<organism evidence="10 11">
    <name type="scientific">Tissierella praeacuta DSM 18095</name>
    <dbReference type="NCBI Taxonomy" id="1123404"/>
    <lineage>
        <taxon>Bacteria</taxon>
        <taxon>Bacillati</taxon>
        <taxon>Bacillota</taxon>
        <taxon>Tissierellia</taxon>
        <taxon>Tissierellales</taxon>
        <taxon>Tissierellaceae</taxon>
        <taxon>Tissierella</taxon>
    </lineage>
</organism>
<dbReference type="HAMAP" id="MF_00972">
    <property type="entry name" value="tRNA_aden_deaminase"/>
    <property type="match status" value="1"/>
</dbReference>